<gene>
    <name evidence="2" type="ORF">MSAN_01741300</name>
</gene>
<accession>A0A8H7CT84</accession>
<proteinExistence type="predicted"/>
<evidence type="ECO:0000256" key="1">
    <source>
        <dbReference type="SAM" id="MobiDB-lite"/>
    </source>
</evidence>
<feature type="compositionally biased region" description="Polar residues" evidence="1">
    <location>
        <begin position="25"/>
        <end position="37"/>
    </location>
</feature>
<protein>
    <submittedName>
        <fullName evidence="2">Uncharacterized protein</fullName>
    </submittedName>
</protein>
<reference evidence="2" key="1">
    <citation type="submission" date="2020-05" db="EMBL/GenBank/DDBJ databases">
        <title>Mycena genomes resolve the evolution of fungal bioluminescence.</title>
        <authorList>
            <person name="Tsai I.J."/>
        </authorList>
    </citation>
    <scope>NUCLEOTIDE SEQUENCE</scope>
    <source>
        <strain evidence="2">160909Yilan</strain>
    </source>
</reference>
<dbReference type="Proteomes" id="UP000623467">
    <property type="component" value="Unassembled WGS sequence"/>
</dbReference>
<name>A0A8H7CT84_9AGAR</name>
<feature type="compositionally biased region" description="Basic and acidic residues" evidence="1">
    <location>
        <begin position="106"/>
        <end position="121"/>
    </location>
</feature>
<dbReference type="AlphaFoldDB" id="A0A8H7CT84"/>
<dbReference type="EMBL" id="JACAZH010000016">
    <property type="protein sequence ID" value="KAF7349509.1"/>
    <property type="molecule type" value="Genomic_DNA"/>
</dbReference>
<feature type="region of interest" description="Disordered" evidence="1">
    <location>
        <begin position="85"/>
        <end position="121"/>
    </location>
</feature>
<evidence type="ECO:0000313" key="3">
    <source>
        <dbReference type="Proteomes" id="UP000623467"/>
    </source>
</evidence>
<feature type="region of interest" description="Disordered" evidence="1">
    <location>
        <begin position="1"/>
        <end position="37"/>
    </location>
</feature>
<comment type="caution">
    <text evidence="2">The sequence shown here is derived from an EMBL/GenBank/DDBJ whole genome shotgun (WGS) entry which is preliminary data.</text>
</comment>
<evidence type="ECO:0000313" key="2">
    <source>
        <dbReference type="EMBL" id="KAF7349509.1"/>
    </source>
</evidence>
<keyword evidence="3" id="KW-1185">Reference proteome</keyword>
<organism evidence="2 3">
    <name type="scientific">Mycena sanguinolenta</name>
    <dbReference type="NCBI Taxonomy" id="230812"/>
    <lineage>
        <taxon>Eukaryota</taxon>
        <taxon>Fungi</taxon>
        <taxon>Dikarya</taxon>
        <taxon>Basidiomycota</taxon>
        <taxon>Agaricomycotina</taxon>
        <taxon>Agaricomycetes</taxon>
        <taxon>Agaricomycetidae</taxon>
        <taxon>Agaricales</taxon>
        <taxon>Marasmiineae</taxon>
        <taxon>Mycenaceae</taxon>
        <taxon>Mycena</taxon>
    </lineage>
</organism>
<sequence length="148" mass="16009">MGDLKQALDQIRRRVKSSAKPPASTPTDTPTKSGNQAEWTIDDSKFALDLVEQAQNVAEVAPFVKSAASLLQRIIQVLGHHIASGSDLEPESESVEAGAKRKRQTKVKEGAVKRPNKDGEDPYKEALEAKVEMVVIQVGLVVLGVVQL</sequence>